<dbReference type="Proteomes" id="UP000243579">
    <property type="component" value="Unassembled WGS sequence"/>
</dbReference>
<dbReference type="PROSITE" id="PS50297">
    <property type="entry name" value="ANK_REP_REGION"/>
    <property type="match status" value="1"/>
</dbReference>
<dbReference type="InterPro" id="IPR036770">
    <property type="entry name" value="Ankyrin_rpt-contain_sf"/>
</dbReference>
<reference evidence="4 5" key="1">
    <citation type="journal article" date="2014" name="Genome Biol. Evol.">
        <title>The secreted proteins of Achlya hypogyna and Thraustotheca clavata identify the ancestral oomycete secretome and reveal gene acquisitions by horizontal gene transfer.</title>
        <authorList>
            <person name="Misner I."/>
            <person name="Blouin N."/>
            <person name="Leonard G."/>
            <person name="Richards T.A."/>
            <person name="Lane C.E."/>
        </authorList>
    </citation>
    <scope>NUCLEOTIDE SEQUENCE [LARGE SCALE GENOMIC DNA]</scope>
    <source>
        <strain evidence="4 5">ATCC 48635</strain>
    </source>
</reference>
<dbReference type="EMBL" id="JNBR01000910">
    <property type="protein sequence ID" value="OQR89167.1"/>
    <property type="molecule type" value="Genomic_DNA"/>
</dbReference>
<dbReference type="STRING" id="1202772.A0A1V9YU12"/>
<dbReference type="OrthoDB" id="74001at2759"/>
<accession>A0A1V9YU12</accession>
<name>A0A1V9YU12_ACHHY</name>
<dbReference type="Gene3D" id="1.25.40.20">
    <property type="entry name" value="Ankyrin repeat-containing domain"/>
    <property type="match status" value="2"/>
</dbReference>
<dbReference type="PANTHER" id="PTHR24198">
    <property type="entry name" value="ANKYRIN REPEAT AND PROTEIN KINASE DOMAIN-CONTAINING PROTEIN"/>
    <property type="match status" value="1"/>
</dbReference>
<keyword evidence="1" id="KW-0677">Repeat</keyword>
<dbReference type="PANTHER" id="PTHR24198:SF194">
    <property type="entry name" value="INVERSIN-A"/>
    <property type="match status" value="1"/>
</dbReference>
<feature type="repeat" description="ANK" evidence="3">
    <location>
        <begin position="218"/>
        <end position="250"/>
    </location>
</feature>
<dbReference type="Pfam" id="PF12796">
    <property type="entry name" value="Ank_2"/>
    <property type="match status" value="1"/>
</dbReference>
<dbReference type="SUPFAM" id="SSF48403">
    <property type="entry name" value="Ankyrin repeat"/>
    <property type="match status" value="1"/>
</dbReference>
<protein>
    <submittedName>
        <fullName evidence="4">Uncharacterized protein</fullName>
    </submittedName>
</protein>
<keyword evidence="5" id="KW-1185">Reference proteome</keyword>
<dbReference type="AlphaFoldDB" id="A0A1V9YU12"/>
<evidence type="ECO:0000313" key="5">
    <source>
        <dbReference type="Proteomes" id="UP000243579"/>
    </source>
</evidence>
<dbReference type="PROSITE" id="PS50088">
    <property type="entry name" value="ANK_REPEAT"/>
    <property type="match status" value="2"/>
</dbReference>
<organism evidence="4 5">
    <name type="scientific">Achlya hypogyna</name>
    <name type="common">Oomycete</name>
    <name type="synonym">Protoachlya hypogyna</name>
    <dbReference type="NCBI Taxonomy" id="1202772"/>
    <lineage>
        <taxon>Eukaryota</taxon>
        <taxon>Sar</taxon>
        <taxon>Stramenopiles</taxon>
        <taxon>Oomycota</taxon>
        <taxon>Saprolegniomycetes</taxon>
        <taxon>Saprolegniales</taxon>
        <taxon>Achlyaceae</taxon>
        <taxon>Achlya</taxon>
    </lineage>
</organism>
<gene>
    <name evidence="4" type="ORF">ACHHYP_06440</name>
</gene>
<sequence>MSALLKDADIDLDDSSPPLDDMRNSKLKDALWSSPRTSYELVTALYPADSWLHDEYRLLPLTLRAGNVTLAAKLLTILVARGGWYYNELHKNVLQLKPLEAVRRASVLKRNSSRITPLHVAAIDPEARHLRQLIQVGGAKALDAGDKAGWTPVHYASVCATAAPMQVLIEQGAKLDGTTKHKETPLYLASARGRADTITALVAAAPNRFAFIEVPGPDGNRPLHVAAMHGHADVVAVLLAAGAKVNVENASAVTETSFADFCKPAQTLTRPTRHVAPRSCTPS</sequence>
<evidence type="ECO:0000256" key="3">
    <source>
        <dbReference type="PROSITE-ProRule" id="PRU00023"/>
    </source>
</evidence>
<feature type="repeat" description="ANK" evidence="3">
    <location>
        <begin position="148"/>
        <end position="180"/>
    </location>
</feature>
<evidence type="ECO:0000256" key="1">
    <source>
        <dbReference type="ARBA" id="ARBA00022737"/>
    </source>
</evidence>
<comment type="caution">
    <text evidence="4">The sequence shown here is derived from an EMBL/GenBank/DDBJ whole genome shotgun (WGS) entry which is preliminary data.</text>
</comment>
<proteinExistence type="predicted"/>
<evidence type="ECO:0000256" key="2">
    <source>
        <dbReference type="ARBA" id="ARBA00023043"/>
    </source>
</evidence>
<evidence type="ECO:0000313" key="4">
    <source>
        <dbReference type="EMBL" id="OQR89167.1"/>
    </source>
</evidence>
<dbReference type="SMART" id="SM00248">
    <property type="entry name" value="ANK"/>
    <property type="match status" value="4"/>
</dbReference>
<dbReference type="InterPro" id="IPR002110">
    <property type="entry name" value="Ankyrin_rpt"/>
</dbReference>
<keyword evidence="2 3" id="KW-0040">ANK repeat</keyword>